<sequence length="182" mass="21290">MDTITMPKPGNFLEDLPMLYGFPVDVKCFRNPIQRSLVNSFSSLSLNSSADEIEKRMRQLKMYNAELFPELLSMDDYCRDLAAHVYPALMNKQIVSFLRDQTYDSEMLVVAFANLLRTYRYACSRYPQVQEINDKHVLQFCANERYRTKEWTNDLGELLFKMAAVDKSQHPQCSFNNAETKR</sequence>
<evidence type="ECO:0000313" key="2">
    <source>
        <dbReference type="WBParaSite" id="ES5_v2.g28185.t1"/>
    </source>
</evidence>
<name>A0AC34GEN0_9BILA</name>
<organism evidence="1 2">
    <name type="scientific">Panagrolaimus sp. ES5</name>
    <dbReference type="NCBI Taxonomy" id="591445"/>
    <lineage>
        <taxon>Eukaryota</taxon>
        <taxon>Metazoa</taxon>
        <taxon>Ecdysozoa</taxon>
        <taxon>Nematoda</taxon>
        <taxon>Chromadorea</taxon>
        <taxon>Rhabditida</taxon>
        <taxon>Tylenchina</taxon>
        <taxon>Panagrolaimomorpha</taxon>
        <taxon>Panagrolaimoidea</taxon>
        <taxon>Panagrolaimidae</taxon>
        <taxon>Panagrolaimus</taxon>
    </lineage>
</organism>
<reference evidence="2" key="1">
    <citation type="submission" date="2022-11" db="UniProtKB">
        <authorList>
            <consortium name="WormBaseParasite"/>
        </authorList>
    </citation>
    <scope>IDENTIFICATION</scope>
</reference>
<dbReference type="WBParaSite" id="ES5_v2.g28185.t1">
    <property type="protein sequence ID" value="ES5_v2.g28185.t1"/>
    <property type="gene ID" value="ES5_v2.g28185"/>
</dbReference>
<accession>A0AC34GEN0</accession>
<proteinExistence type="predicted"/>
<evidence type="ECO:0000313" key="1">
    <source>
        <dbReference type="Proteomes" id="UP000887579"/>
    </source>
</evidence>
<dbReference type="Proteomes" id="UP000887579">
    <property type="component" value="Unplaced"/>
</dbReference>
<protein>
    <submittedName>
        <fullName evidence="2">Uncharacterized protein</fullName>
    </submittedName>
</protein>